<comment type="similarity">
    <text evidence="2 15">Belongs to the methyltransferase superfamily. RRP8 family.</text>
</comment>
<evidence type="ECO:0000256" key="4">
    <source>
        <dbReference type="ARBA" id="ARBA00022491"/>
    </source>
</evidence>
<dbReference type="FunFam" id="3.40.50.150:FF:000068">
    <property type="entry name" value="Ribosomal RNA-processing protein 8"/>
    <property type="match status" value="1"/>
</dbReference>
<evidence type="ECO:0000256" key="3">
    <source>
        <dbReference type="ARBA" id="ARBA00020203"/>
    </source>
</evidence>
<evidence type="ECO:0000256" key="12">
    <source>
        <dbReference type="ARBA" id="ARBA00023242"/>
    </source>
</evidence>
<dbReference type="GO" id="GO:0033553">
    <property type="term" value="C:rDNA heterochromatin"/>
    <property type="evidence" value="ECO:0007669"/>
    <property type="project" value="TreeGrafter"/>
</dbReference>
<dbReference type="GO" id="GO:0046015">
    <property type="term" value="P:regulation of transcription by glucose"/>
    <property type="evidence" value="ECO:0007669"/>
    <property type="project" value="TreeGrafter"/>
</dbReference>
<protein>
    <recommendedName>
        <fullName evidence="3 15">Ribosomal RNA-processing protein 8</fullName>
        <ecNumber evidence="15">2.1.1.-</ecNumber>
    </recommendedName>
</protein>
<evidence type="ECO:0000313" key="17">
    <source>
        <dbReference type="Proteomes" id="UP000694850"/>
    </source>
</evidence>
<dbReference type="OrthoDB" id="10258825at2759"/>
<dbReference type="EC" id="2.1.1.-" evidence="15"/>
<feature type="compositionally biased region" description="Basic residues" evidence="16">
    <location>
        <begin position="183"/>
        <end position="202"/>
    </location>
</feature>
<evidence type="ECO:0000256" key="11">
    <source>
        <dbReference type="ARBA" id="ARBA00023163"/>
    </source>
</evidence>
<dbReference type="GO" id="GO:0032259">
    <property type="term" value="P:methylation"/>
    <property type="evidence" value="ECO:0007669"/>
    <property type="project" value="UniProtKB-KW"/>
</dbReference>
<keyword evidence="4" id="KW-0678">Repressor</keyword>
<evidence type="ECO:0000256" key="10">
    <source>
        <dbReference type="ARBA" id="ARBA00023015"/>
    </source>
</evidence>
<dbReference type="Gene3D" id="3.40.50.150">
    <property type="entry name" value="Vaccinia Virus protein VP39"/>
    <property type="match status" value="1"/>
</dbReference>
<dbReference type="GO" id="GO:0042149">
    <property type="term" value="P:cellular response to glucose starvation"/>
    <property type="evidence" value="ECO:0007669"/>
    <property type="project" value="TreeGrafter"/>
</dbReference>
<keyword evidence="6 15" id="KW-0489">Methyltransferase</keyword>
<evidence type="ECO:0000256" key="7">
    <source>
        <dbReference type="ARBA" id="ARBA00022679"/>
    </source>
</evidence>
<sequence>MFEEPEWAEEAPVAATLGPIASRPRPAAALRTKGSKHRQLLATLQSLEAASLPQQPPSLPGSDSEEEEIGRKKKRLKKVSFASASAEVEKKRKKARQQQAPSRSDSEDEEVERKKKSCKQPLGGDFVEEEKKKRKCQKQTPSNKAQHLDSVDQTGLKAQKGSATNDPHKPSPGSSSPQLPRTLTRKQWRNRQKNKRRHKNKFRPPQLPAQAPASAPAEETELPPAPRPDSQEARAGALRARMAQRLDGARFRYLNEQLYSGPSSAAQRLFQEDPEAFLLYHQGFQNQVKKWPLQPVERIIRDLRQRPASLVVADFGCGDCRLASSIRNPVHCFDLASLDPRVTVCDMAQVPLKDESVDVAVFCLSLMGTNIRDFLEEANRVLKPGGLLKVAEVSSRFEDIRAFLGAVSKLGFRLISKDLTNSHFFLFDFQKTGPPRVGPKAELLGLKLQPCLYKRR</sequence>
<evidence type="ECO:0000256" key="15">
    <source>
        <dbReference type="RuleBase" id="RU365074"/>
    </source>
</evidence>
<keyword evidence="8 15" id="KW-0949">S-adenosyl-L-methionine</keyword>
<dbReference type="PANTHER" id="PTHR12787">
    <property type="entry name" value="RIBOSOMAL RNA-PROCESSING PROTEIN 8"/>
    <property type="match status" value="1"/>
</dbReference>
<keyword evidence="10" id="KW-0805">Transcription regulation</keyword>
<dbReference type="Gene3D" id="1.10.10.2150">
    <property type="entry name" value="Ribosomal RNA-processing protein 8, N-terminal domain"/>
    <property type="match status" value="1"/>
</dbReference>
<feature type="region of interest" description="Disordered" evidence="16">
    <location>
        <begin position="1"/>
        <end position="236"/>
    </location>
</feature>
<dbReference type="Pfam" id="PF05148">
    <property type="entry name" value="Methyltransf_8"/>
    <property type="match status" value="1"/>
</dbReference>
<evidence type="ECO:0000256" key="14">
    <source>
        <dbReference type="ARBA" id="ARBA00062710"/>
    </source>
</evidence>
<dbReference type="SUPFAM" id="SSF53335">
    <property type="entry name" value="S-adenosyl-L-methionine-dependent methyltransferases"/>
    <property type="match status" value="1"/>
</dbReference>
<dbReference type="InterPro" id="IPR042036">
    <property type="entry name" value="RRP8_N"/>
</dbReference>
<dbReference type="GO" id="GO:0000183">
    <property type="term" value="P:rDNA heterochromatin formation"/>
    <property type="evidence" value="ECO:0007669"/>
    <property type="project" value="TreeGrafter"/>
</dbReference>
<evidence type="ECO:0000313" key="18">
    <source>
        <dbReference type="RefSeq" id="XP_007952688.1"/>
    </source>
</evidence>
<dbReference type="RefSeq" id="XP_007952688.1">
    <property type="nucleotide sequence ID" value="XM_007954497.1"/>
</dbReference>
<comment type="subunit">
    <text evidence="14">Component of the eNoSC complex, composed of SIRT1, SUV39H1 and RRP8.</text>
</comment>
<dbReference type="AlphaFoldDB" id="A0A8B7AXM2"/>
<keyword evidence="7 15" id="KW-0808">Transferase</keyword>
<dbReference type="CTD" id="23378"/>
<dbReference type="InterPro" id="IPR023576">
    <property type="entry name" value="UbiE/COQ5_MeTrFase_CS"/>
</dbReference>
<evidence type="ECO:0000256" key="6">
    <source>
        <dbReference type="ARBA" id="ARBA00022603"/>
    </source>
</evidence>
<keyword evidence="5 15" id="KW-0698">rRNA processing</keyword>
<evidence type="ECO:0000256" key="5">
    <source>
        <dbReference type="ARBA" id="ARBA00022552"/>
    </source>
</evidence>
<dbReference type="CDD" id="cd02440">
    <property type="entry name" value="AdoMet_MTases"/>
    <property type="match status" value="1"/>
</dbReference>
<organism evidence="17 18">
    <name type="scientific">Orycteropus afer afer</name>
    <dbReference type="NCBI Taxonomy" id="1230840"/>
    <lineage>
        <taxon>Eukaryota</taxon>
        <taxon>Metazoa</taxon>
        <taxon>Chordata</taxon>
        <taxon>Craniata</taxon>
        <taxon>Vertebrata</taxon>
        <taxon>Euteleostomi</taxon>
        <taxon>Mammalia</taxon>
        <taxon>Eutheria</taxon>
        <taxon>Afrotheria</taxon>
        <taxon>Tubulidentata</taxon>
        <taxon>Orycteropodidae</taxon>
        <taxon>Orycteropus</taxon>
    </lineage>
</organism>
<dbReference type="GO" id="GO:0008168">
    <property type="term" value="F:methyltransferase activity"/>
    <property type="evidence" value="ECO:0007669"/>
    <property type="project" value="UniProtKB-KW"/>
</dbReference>
<evidence type="ECO:0000256" key="2">
    <source>
        <dbReference type="ARBA" id="ARBA00006301"/>
    </source>
</evidence>
<feature type="compositionally biased region" description="Low complexity" evidence="16">
    <location>
        <begin position="208"/>
        <end position="217"/>
    </location>
</feature>
<proteinExistence type="inferred from homology"/>
<comment type="function">
    <text evidence="13">Essential component of the eNoSC (energy-dependent nucleolar silencing) complex, a complex that mediates silencing of rDNA in response to intracellular energy status and acts by recruiting histone-modifying enzymes. The eNoSC complex is able to sense the energy status of cell: upon glucose starvation, elevation of NAD(+)/NADP(+) ratio activates SIRT1, leading to histone H3 deacetylation followed by dimethylation of H3 at 'Lys-9' (H3K9me2) by SUV39H1 and the formation of silent chromatin in the rDNA locus. In the complex, RRP8 binds to H3K9me2 and probably acts as a methyltransferase. Its substrates are however unknown.</text>
</comment>
<dbReference type="GeneID" id="103208760"/>
<keyword evidence="9" id="KW-0156">Chromatin regulator</keyword>
<dbReference type="FunFam" id="1.10.10.2150:FF:000001">
    <property type="entry name" value="Ribosomal RNA-processing protein 8"/>
    <property type="match status" value="1"/>
</dbReference>
<keyword evidence="11" id="KW-0804">Transcription</keyword>
<dbReference type="GO" id="GO:0006364">
    <property type="term" value="P:rRNA processing"/>
    <property type="evidence" value="ECO:0007669"/>
    <property type="project" value="UniProtKB-UniRule"/>
</dbReference>
<dbReference type="Proteomes" id="UP000694850">
    <property type="component" value="Unplaced"/>
</dbReference>
<evidence type="ECO:0000256" key="9">
    <source>
        <dbReference type="ARBA" id="ARBA00022853"/>
    </source>
</evidence>
<feature type="compositionally biased region" description="Polar residues" evidence="16">
    <location>
        <begin position="172"/>
        <end position="181"/>
    </location>
</feature>
<dbReference type="InterPro" id="IPR029063">
    <property type="entry name" value="SAM-dependent_MTases_sf"/>
</dbReference>
<evidence type="ECO:0000256" key="13">
    <source>
        <dbReference type="ARBA" id="ARBA00057870"/>
    </source>
</evidence>
<comment type="subcellular location">
    <subcellularLocation>
        <location evidence="1 15">Nucleus</location>
        <location evidence="1 15">Nucleolus</location>
    </subcellularLocation>
</comment>
<name>A0A8B7AXM2_ORYAF</name>
<dbReference type="PANTHER" id="PTHR12787:SF0">
    <property type="entry name" value="RIBOSOMAL RNA-PROCESSING PROTEIN 8"/>
    <property type="match status" value="1"/>
</dbReference>
<gene>
    <name evidence="18" type="primary">RRP8</name>
</gene>
<dbReference type="PROSITE" id="PS01184">
    <property type="entry name" value="UBIE_2"/>
    <property type="match status" value="1"/>
</dbReference>
<dbReference type="GO" id="GO:0005730">
    <property type="term" value="C:nucleolus"/>
    <property type="evidence" value="ECO:0007669"/>
    <property type="project" value="UniProtKB-SubCell"/>
</dbReference>
<keyword evidence="17" id="KW-1185">Reference proteome</keyword>
<dbReference type="InterPro" id="IPR007823">
    <property type="entry name" value="RRP8"/>
</dbReference>
<reference evidence="18" key="1">
    <citation type="submission" date="2025-08" db="UniProtKB">
        <authorList>
            <consortium name="RefSeq"/>
        </authorList>
    </citation>
    <scope>IDENTIFICATION</scope>
</reference>
<dbReference type="GO" id="GO:0005677">
    <property type="term" value="C:chromatin silencing complex"/>
    <property type="evidence" value="ECO:0007669"/>
    <property type="project" value="TreeGrafter"/>
</dbReference>
<keyword evidence="12 15" id="KW-0539">Nucleus</keyword>
<accession>A0A8B7AXM2</accession>
<evidence type="ECO:0000256" key="8">
    <source>
        <dbReference type="ARBA" id="ARBA00022691"/>
    </source>
</evidence>
<evidence type="ECO:0000256" key="16">
    <source>
        <dbReference type="SAM" id="MobiDB-lite"/>
    </source>
</evidence>
<evidence type="ECO:0000256" key="1">
    <source>
        <dbReference type="ARBA" id="ARBA00004604"/>
    </source>
</evidence>